<dbReference type="Gene3D" id="1.10.10.60">
    <property type="entry name" value="Homeodomain-like"/>
    <property type="match status" value="1"/>
</dbReference>
<proteinExistence type="predicted"/>
<sequence length="236" mass="26053">MPRKSAGKPPADPSDSKSARTRERILDAAAHVLSRKGYAGTRLGDVAEQAEIQAPAIYYYFSSREVLIEEVMWVGVARLREHVAEALEALPPDTAPMDRIDTAVEEHLRFQLAISDFATAAIRNAGQVPEDIRTRQLAEERKYGDIWRTLLHDAQKAGELRADLEPRAARMLVLGALNWANEWWNPRQGSLDVVVRTAKSLVRHGLEVPTTREQGGARPSGGSRGRRTATSAGRTA</sequence>
<dbReference type="Proteomes" id="UP000053669">
    <property type="component" value="Unassembled WGS sequence"/>
</dbReference>
<comment type="caution">
    <text evidence="5">The sequence shown here is derived from an EMBL/GenBank/DDBJ whole genome shotgun (WGS) entry which is preliminary data.</text>
</comment>
<dbReference type="AlphaFoldDB" id="A0A101RPI5"/>
<dbReference type="PROSITE" id="PS50977">
    <property type="entry name" value="HTH_TETR_2"/>
    <property type="match status" value="1"/>
</dbReference>
<evidence type="ECO:0000256" key="1">
    <source>
        <dbReference type="ARBA" id="ARBA00023125"/>
    </source>
</evidence>
<evidence type="ECO:0000313" key="5">
    <source>
        <dbReference type="EMBL" id="KUN59343.1"/>
    </source>
</evidence>
<dbReference type="EMBL" id="LMWU01000050">
    <property type="protein sequence ID" value="KUN59343.1"/>
    <property type="molecule type" value="Genomic_DNA"/>
</dbReference>
<dbReference type="RefSeq" id="WP_059210175.1">
    <property type="nucleotide sequence ID" value="NZ_KQ948672.1"/>
</dbReference>
<dbReference type="GO" id="GO:0000976">
    <property type="term" value="F:transcription cis-regulatory region binding"/>
    <property type="evidence" value="ECO:0007669"/>
    <property type="project" value="TreeGrafter"/>
</dbReference>
<dbReference type="SUPFAM" id="SSF48498">
    <property type="entry name" value="Tetracyclin repressor-like, C-terminal domain"/>
    <property type="match status" value="1"/>
</dbReference>
<dbReference type="InterPro" id="IPR001647">
    <property type="entry name" value="HTH_TetR"/>
</dbReference>
<dbReference type="STRING" id="58343.AQJ46_39575"/>
<keyword evidence="1 2" id="KW-0238">DNA-binding</keyword>
<reference evidence="5 6" key="1">
    <citation type="submission" date="2015-10" db="EMBL/GenBank/DDBJ databases">
        <title>Draft genome sequence of Streptomyces canus DSM 40017, type strain for the species Streptomyces canus.</title>
        <authorList>
            <person name="Ruckert C."/>
            <person name="Winkler A."/>
            <person name="Kalinowski J."/>
            <person name="Kampfer P."/>
            <person name="Glaeser S."/>
        </authorList>
    </citation>
    <scope>NUCLEOTIDE SEQUENCE [LARGE SCALE GENOMIC DNA]</scope>
    <source>
        <strain evidence="5 6">DSM 40017</strain>
    </source>
</reference>
<feature type="region of interest" description="Disordered" evidence="3">
    <location>
        <begin position="1"/>
        <end position="20"/>
    </location>
</feature>
<dbReference type="InterPro" id="IPR036271">
    <property type="entry name" value="Tet_transcr_reg_TetR-rel_C_sf"/>
</dbReference>
<dbReference type="PRINTS" id="PR00455">
    <property type="entry name" value="HTHTETR"/>
</dbReference>
<dbReference type="GO" id="GO:0003700">
    <property type="term" value="F:DNA-binding transcription factor activity"/>
    <property type="evidence" value="ECO:0007669"/>
    <property type="project" value="TreeGrafter"/>
</dbReference>
<feature type="domain" description="HTH tetR-type" evidence="4">
    <location>
        <begin position="19"/>
        <end position="79"/>
    </location>
</feature>
<evidence type="ECO:0000259" key="4">
    <source>
        <dbReference type="PROSITE" id="PS50977"/>
    </source>
</evidence>
<evidence type="ECO:0000256" key="3">
    <source>
        <dbReference type="SAM" id="MobiDB-lite"/>
    </source>
</evidence>
<accession>A0A101RPI5</accession>
<feature type="region of interest" description="Disordered" evidence="3">
    <location>
        <begin position="205"/>
        <end position="236"/>
    </location>
</feature>
<dbReference type="PANTHER" id="PTHR30055:SF226">
    <property type="entry name" value="HTH-TYPE TRANSCRIPTIONAL REGULATOR PKSA"/>
    <property type="match status" value="1"/>
</dbReference>
<gene>
    <name evidence="5" type="ORF">AQJ46_39575</name>
</gene>
<evidence type="ECO:0000313" key="6">
    <source>
        <dbReference type="Proteomes" id="UP000053669"/>
    </source>
</evidence>
<protein>
    <recommendedName>
        <fullName evidence="4">HTH tetR-type domain-containing protein</fullName>
    </recommendedName>
</protein>
<dbReference type="InterPro" id="IPR050109">
    <property type="entry name" value="HTH-type_TetR-like_transc_reg"/>
</dbReference>
<name>A0A101RPI5_9ACTN</name>
<dbReference type="Pfam" id="PF00440">
    <property type="entry name" value="TetR_N"/>
    <property type="match status" value="1"/>
</dbReference>
<dbReference type="SUPFAM" id="SSF46689">
    <property type="entry name" value="Homeodomain-like"/>
    <property type="match status" value="1"/>
</dbReference>
<dbReference type="Pfam" id="PF17932">
    <property type="entry name" value="TetR_C_24"/>
    <property type="match status" value="1"/>
</dbReference>
<feature type="DNA-binding region" description="H-T-H motif" evidence="2">
    <location>
        <begin position="42"/>
        <end position="61"/>
    </location>
</feature>
<dbReference type="InterPro" id="IPR041490">
    <property type="entry name" value="KstR2_TetR_C"/>
</dbReference>
<dbReference type="Gene3D" id="1.10.357.10">
    <property type="entry name" value="Tetracycline Repressor, domain 2"/>
    <property type="match status" value="1"/>
</dbReference>
<organism evidence="5 6">
    <name type="scientific">Streptomyces canus</name>
    <dbReference type="NCBI Taxonomy" id="58343"/>
    <lineage>
        <taxon>Bacteria</taxon>
        <taxon>Bacillati</taxon>
        <taxon>Actinomycetota</taxon>
        <taxon>Actinomycetes</taxon>
        <taxon>Kitasatosporales</taxon>
        <taxon>Streptomycetaceae</taxon>
        <taxon>Streptomyces</taxon>
        <taxon>Streptomyces aurantiacus group</taxon>
    </lineage>
</organism>
<evidence type="ECO:0000256" key="2">
    <source>
        <dbReference type="PROSITE-ProRule" id="PRU00335"/>
    </source>
</evidence>
<dbReference type="InterPro" id="IPR009057">
    <property type="entry name" value="Homeodomain-like_sf"/>
</dbReference>
<dbReference type="PANTHER" id="PTHR30055">
    <property type="entry name" value="HTH-TYPE TRANSCRIPTIONAL REGULATOR RUTR"/>
    <property type="match status" value="1"/>
</dbReference>